<dbReference type="EMBL" id="CAEZTO010000015">
    <property type="protein sequence ID" value="CAB4574297.1"/>
    <property type="molecule type" value="Genomic_DNA"/>
</dbReference>
<dbReference type="Gene3D" id="2.60.200.20">
    <property type="match status" value="1"/>
</dbReference>
<dbReference type="AlphaFoldDB" id="A0A6J6EDN8"/>
<dbReference type="InterPro" id="IPR050923">
    <property type="entry name" value="Cell_Proc_Reg/RNA_Proc"/>
</dbReference>
<dbReference type="InterPro" id="IPR042287">
    <property type="entry name" value="FhaA_N_sf"/>
</dbReference>
<evidence type="ECO:0000313" key="2">
    <source>
        <dbReference type="EMBL" id="CAB4548943.1"/>
    </source>
</evidence>
<dbReference type="Pfam" id="PF00498">
    <property type="entry name" value="FHA"/>
    <property type="match status" value="1"/>
</dbReference>
<dbReference type="CDD" id="cd00060">
    <property type="entry name" value="FHA"/>
    <property type="match status" value="1"/>
</dbReference>
<dbReference type="InterPro" id="IPR000253">
    <property type="entry name" value="FHA_dom"/>
</dbReference>
<organism evidence="3">
    <name type="scientific">freshwater metagenome</name>
    <dbReference type="NCBI Taxonomy" id="449393"/>
    <lineage>
        <taxon>unclassified sequences</taxon>
        <taxon>metagenomes</taxon>
        <taxon>ecological metagenomes</taxon>
    </lineage>
</organism>
<evidence type="ECO:0000259" key="1">
    <source>
        <dbReference type="PROSITE" id="PS50006"/>
    </source>
</evidence>
<accession>A0A6J6EDN8</accession>
<gene>
    <name evidence="2" type="ORF">UFOPK1503_00888</name>
    <name evidence="3" type="ORF">UFOPK1693_00930</name>
</gene>
<dbReference type="InterPro" id="IPR022128">
    <property type="entry name" value="FhaA_N"/>
</dbReference>
<dbReference type="PANTHER" id="PTHR23308">
    <property type="entry name" value="NUCLEAR INHIBITOR OF PROTEIN PHOSPHATASE-1"/>
    <property type="match status" value="1"/>
</dbReference>
<feature type="domain" description="FHA" evidence="1">
    <location>
        <begin position="143"/>
        <end position="192"/>
    </location>
</feature>
<dbReference type="InterPro" id="IPR008984">
    <property type="entry name" value="SMAD_FHA_dom_sf"/>
</dbReference>
<evidence type="ECO:0000313" key="3">
    <source>
        <dbReference type="EMBL" id="CAB4574297.1"/>
    </source>
</evidence>
<name>A0A6J6EDN8_9ZZZZ</name>
<sequence length="221" mass="24241">MGFLDKAEERIESAVNSLFAKFSKAQLQPVEVSQAIRSAMDLAAKKDPIGATVVPHKYLLLINASDADKITPAMLGAIRSELNRYVSEKSYRILSELELNVSIDNKIAKGSVRVGSQPVEQAVNWVPVLLYSGVEYRLKRGANTVGRDEKADIFIDDRGLSRFHFEIAWNGETAAIRDLQSTNGTSVDGIKVNEVVLQSGNKITAGRSEFEFQLQAGAVNE</sequence>
<dbReference type="PROSITE" id="PS50006">
    <property type="entry name" value="FHA_DOMAIN"/>
    <property type="match status" value="1"/>
</dbReference>
<dbReference type="Pfam" id="PF12401">
    <property type="entry name" value="FhaA_N"/>
    <property type="match status" value="1"/>
</dbReference>
<dbReference type="SMART" id="SM00240">
    <property type="entry name" value="FHA"/>
    <property type="match status" value="1"/>
</dbReference>
<dbReference type="SUPFAM" id="SSF49879">
    <property type="entry name" value="SMAD/FHA domain"/>
    <property type="match status" value="1"/>
</dbReference>
<protein>
    <submittedName>
        <fullName evidence="3">Unannotated protein</fullName>
    </submittedName>
</protein>
<dbReference type="Gene3D" id="3.30.2320.60">
    <property type="entry name" value="FhaA, phosphopeptide-binding domain (DUF3662)"/>
    <property type="match status" value="1"/>
</dbReference>
<proteinExistence type="predicted"/>
<dbReference type="EMBL" id="CAEZST010000015">
    <property type="protein sequence ID" value="CAB4548943.1"/>
    <property type="molecule type" value="Genomic_DNA"/>
</dbReference>
<reference evidence="3" key="1">
    <citation type="submission" date="2020-05" db="EMBL/GenBank/DDBJ databases">
        <authorList>
            <person name="Chiriac C."/>
            <person name="Salcher M."/>
            <person name="Ghai R."/>
            <person name="Kavagutti S V."/>
        </authorList>
    </citation>
    <scope>NUCLEOTIDE SEQUENCE</scope>
</reference>